<protein>
    <recommendedName>
        <fullName evidence="3">Enoyl-CoA hydratase</fullName>
    </recommendedName>
</protein>
<evidence type="ECO:0008006" key="3">
    <source>
        <dbReference type="Google" id="ProtNLM"/>
    </source>
</evidence>
<dbReference type="Proteomes" id="UP000654471">
    <property type="component" value="Unassembled WGS sequence"/>
</dbReference>
<dbReference type="PANTHER" id="PTHR11941">
    <property type="entry name" value="ENOYL-COA HYDRATASE-RELATED"/>
    <property type="match status" value="1"/>
</dbReference>
<organism evidence="1 2">
    <name type="scientific">Streptomyces albospinus</name>
    <dbReference type="NCBI Taxonomy" id="285515"/>
    <lineage>
        <taxon>Bacteria</taxon>
        <taxon>Bacillati</taxon>
        <taxon>Actinomycetota</taxon>
        <taxon>Actinomycetes</taxon>
        <taxon>Kitasatosporales</taxon>
        <taxon>Streptomycetaceae</taxon>
        <taxon>Streptomyces</taxon>
    </lineage>
</organism>
<dbReference type="Gene3D" id="3.90.226.10">
    <property type="entry name" value="2-enoyl-CoA Hydratase, Chain A, domain 1"/>
    <property type="match status" value="1"/>
</dbReference>
<dbReference type="InterPro" id="IPR053545">
    <property type="entry name" value="Enoyl-CoA_hydratase-like"/>
</dbReference>
<dbReference type="EMBL" id="BMRP01000057">
    <property type="protein sequence ID" value="GGU97869.1"/>
    <property type="molecule type" value="Genomic_DNA"/>
</dbReference>
<dbReference type="SUPFAM" id="SSF52096">
    <property type="entry name" value="ClpP/crotonase"/>
    <property type="match status" value="1"/>
</dbReference>
<evidence type="ECO:0000313" key="1">
    <source>
        <dbReference type="EMBL" id="GGU97869.1"/>
    </source>
</evidence>
<gene>
    <name evidence="1" type="ORF">GCM10010211_76450</name>
</gene>
<dbReference type="InterPro" id="IPR001753">
    <property type="entry name" value="Enoyl-CoA_hydra/iso"/>
</dbReference>
<accession>A0ABQ2VMP4</accession>
<evidence type="ECO:0000313" key="2">
    <source>
        <dbReference type="Proteomes" id="UP000654471"/>
    </source>
</evidence>
<dbReference type="InterPro" id="IPR029045">
    <property type="entry name" value="ClpP/crotonase-like_dom_sf"/>
</dbReference>
<reference evidence="2" key="1">
    <citation type="journal article" date="2019" name="Int. J. Syst. Evol. Microbiol.">
        <title>The Global Catalogue of Microorganisms (GCM) 10K type strain sequencing project: providing services to taxonomists for standard genome sequencing and annotation.</title>
        <authorList>
            <consortium name="The Broad Institute Genomics Platform"/>
            <consortium name="The Broad Institute Genome Sequencing Center for Infectious Disease"/>
            <person name="Wu L."/>
            <person name="Ma J."/>
        </authorList>
    </citation>
    <scope>NUCLEOTIDE SEQUENCE [LARGE SCALE GENOMIC DNA]</scope>
    <source>
        <strain evidence="2">JCM 3399</strain>
    </source>
</reference>
<dbReference type="CDD" id="cd06558">
    <property type="entry name" value="crotonase-like"/>
    <property type="match status" value="1"/>
</dbReference>
<name>A0ABQ2VMP4_9ACTN</name>
<proteinExistence type="predicted"/>
<sequence>MTRENDAIADHRVHTHGQALPALIADLDAARERVEDAGAGAVLVLALGPATAAPWPGPGVAVHEVNKWERALRRVERLDAPVVAVAEGSCAGPAADMLLVADVRIARTDLRIALPRNDDRCWPGMALYRLVHQYGVARSRRIVLGERELTAERALAMGLVDEVTHEPEAALDAALAALRSVSGTDWAIRRRLLLEAHDATFEDALGAHLAACDRELQRLRASELREVRP</sequence>
<keyword evidence="2" id="KW-1185">Reference proteome</keyword>
<dbReference type="PANTHER" id="PTHR11941:SF54">
    <property type="entry name" value="ENOYL-COA HYDRATASE, MITOCHONDRIAL"/>
    <property type="match status" value="1"/>
</dbReference>
<dbReference type="NCBIfam" id="NF042431">
    <property type="entry name" value="EnCoAhydt_DpgB"/>
    <property type="match status" value="1"/>
</dbReference>
<dbReference type="RefSeq" id="WP_189308010.1">
    <property type="nucleotide sequence ID" value="NZ_BMRP01000057.1"/>
</dbReference>
<comment type="caution">
    <text evidence="1">The sequence shown here is derived from an EMBL/GenBank/DDBJ whole genome shotgun (WGS) entry which is preliminary data.</text>
</comment>
<dbReference type="Pfam" id="PF00378">
    <property type="entry name" value="ECH_1"/>
    <property type="match status" value="1"/>
</dbReference>